<dbReference type="Gene3D" id="1.10.1740.10">
    <property type="match status" value="1"/>
</dbReference>
<dbReference type="GO" id="GO:0016987">
    <property type="term" value="F:sigma factor activity"/>
    <property type="evidence" value="ECO:0007669"/>
    <property type="project" value="UniProtKB-KW"/>
</dbReference>
<comment type="caution">
    <text evidence="7">The sequence shown here is derived from an EMBL/GenBank/DDBJ whole genome shotgun (WGS) entry which is preliminary data.</text>
</comment>
<sequence>MDDVELVRAAQAGDAGALGVLLGRHEAGMRAVALSLLGFGPDAQDAVQDAMLVALRRIGEVRDPGAVGGWLKAVVRNNCRTRLRANGALPVADPEWMLPPDDLADPAETIERGALRDWVWHAIGTLSAADRLVTMLRYFSGVTAYEQIAVVCDLPVGTVRSRLSHARRKLTECLRATAEAAHPDAGARTRSRRREAEDALAAAMRGNFHRVVDELWHPDAEMIAPGGLRGDRDFAVRGMAGDLSAGVGQRLLNVAAADDLLIWEVELISPPDDPAHCPPGAVWLQTLRGGRVSRLKLFHPAVELPVG</sequence>
<accession>A0A919VZJ4</accession>
<evidence type="ECO:0000259" key="5">
    <source>
        <dbReference type="Pfam" id="PF04542"/>
    </source>
</evidence>
<name>A0A919VZJ4_9ACTN</name>
<dbReference type="Pfam" id="PF04542">
    <property type="entry name" value="Sigma70_r2"/>
    <property type="match status" value="1"/>
</dbReference>
<proteinExistence type="inferred from homology"/>
<dbReference type="InterPro" id="IPR013249">
    <property type="entry name" value="RNA_pol_sigma70_r4_t2"/>
</dbReference>
<dbReference type="Pfam" id="PF08281">
    <property type="entry name" value="Sigma70_r4_2"/>
    <property type="match status" value="1"/>
</dbReference>
<dbReference type="Gene3D" id="1.10.10.10">
    <property type="entry name" value="Winged helix-like DNA-binding domain superfamily/Winged helix DNA-binding domain"/>
    <property type="match status" value="1"/>
</dbReference>
<dbReference type="NCBIfam" id="TIGR02937">
    <property type="entry name" value="sigma70-ECF"/>
    <property type="match status" value="1"/>
</dbReference>
<dbReference type="GO" id="GO:0006352">
    <property type="term" value="P:DNA-templated transcription initiation"/>
    <property type="evidence" value="ECO:0007669"/>
    <property type="project" value="InterPro"/>
</dbReference>
<keyword evidence="8" id="KW-1185">Reference proteome</keyword>
<keyword evidence="3" id="KW-0731">Sigma factor</keyword>
<dbReference type="Proteomes" id="UP000680865">
    <property type="component" value="Unassembled WGS sequence"/>
</dbReference>
<keyword evidence="2" id="KW-0805">Transcription regulation</keyword>
<dbReference type="RefSeq" id="WP_244876520.1">
    <property type="nucleotide sequence ID" value="NZ_BAAATW010000001.1"/>
</dbReference>
<evidence type="ECO:0000259" key="6">
    <source>
        <dbReference type="Pfam" id="PF08281"/>
    </source>
</evidence>
<dbReference type="InterPro" id="IPR013325">
    <property type="entry name" value="RNA_pol_sigma_r2"/>
</dbReference>
<dbReference type="InterPro" id="IPR007627">
    <property type="entry name" value="RNA_pol_sigma70_r2"/>
</dbReference>
<dbReference type="InterPro" id="IPR014284">
    <property type="entry name" value="RNA_pol_sigma-70_dom"/>
</dbReference>
<dbReference type="AlphaFoldDB" id="A0A919VZJ4"/>
<keyword evidence="4" id="KW-0804">Transcription</keyword>
<dbReference type="InterPro" id="IPR036388">
    <property type="entry name" value="WH-like_DNA-bd_sf"/>
</dbReference>
<feature type="domain" description="RNA polymerase sigma factor 70 region 4 type 2" evidence="6">
    <location>
        <begin position="117"/>
        <end position="170"/>
    </location>
</feature>
<dbReference type="GO" id="GO:0003677">
    <property type="term" value="F:DNA binding"/>
    <property type="evidence" value="ECO:0007669"/>
    <property type="project" value="InterPro"/>
</dbReference>
<protein>
    <submittedName>
        <fullName evidence="7">DNA-directed RNA polymerase sigma-70 factor</fullName>
    </submittedName>
</protein>
<reference evidence="7" key="1">
    <citation type="submission" date="2021-03" db="EMBL/GenBank/DDBJ databases">
        <title>Whole genome shotgun sequence of Actinoplanes consettensis NBRC 14913.</title>
        <authorList>
            <person name="Komaki H."/>
            <person name="Tamura T."/>
        </authorList>
    </citation>
    <scope>NUCLEOTIDE SEQUENCE</scope>
    <source>
        <strain evidence="7">NBRC 14913</strain>
    </source>
</reference>
<evidence type="ECO:0000256" key="4">
    <source>
        <dbReference type="ARBA" id="ARBA00023163"/>
    </source>
</evidence>
<gene>
    <name evidence="7" type="ORF">Aco04nite_70890</name>
</gene>
<dbReference type="InterPro" id="IPR013324">
    <property type="entry name" value="RNA_pol_sigma_r3/r4-like"/>
</dbReference>
<dbReference type="PANTHER" id="PTHR43133:SF51">
    <property type="entry name" value="RNA POLYMERASE SIGMA FACTOR"/>
    <property type="match status" value="1"/>
</dbReference>
<dbReference type="PANTHER" id="PTHR43133">
    <property type="entry name" value="RNA POLYMERASE ECF-TYPE SIGMA FACTO"/>
    <property type="match status" value="1"/>
</dbReference>
<dbReference type="EMBL" id="BOQP01000043">
    <property type="protein sequence ID" value="GIM80470.1"/>
    <property type="molecule type" value="Genomic_DNA"/>
</dbReference>
<keyword evidence="7" id="KW-0240">DNA-directed RNA polymerase</keyword>
<comment type="similarity">
    <text evidence="1">Belongs to the sigma-70 factor family. ECF subfamily.</text>
</comment>
<evidence type="ECO:0000313" key="7">
    <source>
        <dbReference type="EMBL" id="GIM80470.1"/>
    </source>
</evidence>
<dbReference type="CDD" id="cd06171">
    <property type="entry name" value="Sigma70_r4"/>
    <property type="match status" value="1"/>
</dbReference>
<evidence type="ECO:0000313" key="8">
    <source>
        <dbReference type="Proteomes" id="UP000680865"/>
    </source>
</evidence>
<dbReference type="GO" id="GO:0000428">
    <property type="term" value="C:DNA-directed RNA polymerase complex"/>
    <property type="evidence" value="ECO:0007669"/>
    <property type="project" value="UniProtKB-KW"/>
</dbReference>
<feature type="domain" description="RNA polymerase sigma-70 region 2" evidence="5">
    <location>
        <begin position="24"/>
        <end position="87"/>
    </location>
</feature>
<evidence type="ECO:0000256" key="3">
    <source>
        <dbReference type="ARBA" id="ARBA00023082"/>
    </source>
</evidence>
<dbReference type="SUPFAM" id="SSF88946">
    <property type="entry name" value="Sigma2 domain of RNA polymerase sigma factors"/>
    <property type="match status" value="1"/>
</dbReference>
<organism evidence="7 8">
    <name type="scientific">Winogradskya consettensis</name>
    <dbReference type="NCBI Taxonomy" id="113560"/>
    <lineage>
        <taxon>Bacteria</taxon>
        <taxon>Bacillati</taxon>
        <taxon>Actinomycetota</taxon>
        <taxon>Actinomycetes</taxon>
        <taxon>Micromonosporales</taxon>
        <taxon>Micromonosporaceae</taxon>
        <taxon>Winogradskya</taxon>
    </lineage>
</organism>
<dbReference type="InterPro" id="IPR039425">
    <property type="entry name" value="RNA_pol_sigma-70-like"/>
</dbReference>
<dbReference type="SUPFAM" id="SSF88659">
    <property type="entry name" value="Sigma3 and sigma4 domains of RNA polymerase sigma factors"/>
    <property type="match status" value="1"/>
</dbReference>
<evidence type="ECO:0000256" key="1">
    <source>
        <dbReference type="ARBA" id="ARBA00010641"/>
    </source>
</evidence>
<evidence type="ECO:0000256" key="2">
    <source>
        <dbReference type="ARBA" id="ARBA00023015"/>
    </source>
</evidence>